<evidence type="ECO:0000256" key="6">
    <source>
        <dbReference type="ARBA" id="ARBA00012487"/>
    </source>
</evidence>
<accession>A0A285NTT2</accession>
<dbReference type="OrthoDB" id="9799199at2"/>
<name>A0A285NTT2_9AQUI</name>
<dbReference type="EC" id="2.7.7.41" evidence="6 18"/>
<dbReference type="UniPathway" id="UPA00557">
    <property type="reaction ID" value="UER00614"/>
</dbReference>
<evidence type="ECO:0000256" key="7">
    <source>
        <dbReference type="ARBA" id="ARBA00019373"/>
    </source>
</evidence>
<evidence type="ECO:0000256" key="13">
    <source>
        <dbReference type="ARBA" id="ARBA00022989"/>
    </source>
</evidence>
<dbReference type="RefSeq" id="WP_096600886.1">
    <property type="nucleotide sequence ID" value="NZ_OBEN01000002.1"/>
</dbReference>
<dbReference type="Proteomes" id="UP000218627">
    <property type="component" value="Unassembled WGS sequence"/>
</dbReference>
<dbReference type="GO" id="GO:0005886">
    <property type="term" value="C:plasma membrane"/>
    <property type="evidence" value="ECO:0007669"/>
    <property type="project" value="UniProtKB-SubCell"/>
</dbReference>
<evidence type="ECO:0000256" key="9">
    <source>
        <dbReference type="ARBA" id="ARBA00022516"/>
    </source>
</evidence>
<reference evidence="21" key="1">
    <citation type="submission" date="2017-09" db="EMBL/GenBank/DDBJ databases">
        <authorList>
            <person name="Varghese N."/>
            <person name="Submissions S."/>
        </authorList>
    </citation>
    <scope>NUCLEOTIDE SEQUENCE [LARGE SCALE GENOMIC DNA]</scope>
    <source>
        <strain evidence="21">DSM 2913</strain>
    </source>
</reference>
<evidence type="ECO:0000256" key="12">
    <source>
        <dbReference type="ARBA" id="ARBA00022695"/>
    </source>
</evidence>
<feature type="transmembrane region" description="Helical" evidence="19">
    <location>
        <begin position="12"/>
        <end position="43"/>
    </location>
</feature>
<dbReference type="Pfam" id="PF01148">
    <property type="entry name" value="CTP_transf_1"/>
    <property type="match status" value="1"/>
</dbReference>
<evidence type="ECO:0000256" key="18">
    <source>
        <dbReference type="RuleBase" id="RU003938"/>
    </source>
</evidence>
<dbReference type="PROSITE" id="PS01315">
    <property type="entry name" value="CDS"/>
    <property type="match status" value="1"/>
</dbReference>
<evidence type="ECO:0000256" key="10">
    <source>
        <dbReference type="ARBA" id="ARBA00022679"/>
    </source>
</evidence>
<evidence type="ECO:0000256" key="1">
    <source>
        <dbReference type="ARBA" id="ARBA00001698"/>
    </source>
</evidence>
<evidence type="ECO:0000256" key="5">
    <source>
        <dbReference type="ARBA" id="ARBA00010185"/>
    </source>
</evidence>
<dbReference type="InterPro" id="IPR000374">
    <property type="entry name" value="PC_trans"/>
</dbReference>
<evidence type="ECO:0000256" key="4">
    <source>
        <dbReference type="ARBA" id="ARBA00005189"/>
    </source>
</evidence>
<sequence length="247" mass="27502">MERFYKSREVVGLTVGLVSIGVAFSPSYVFLFAVAFLSLVIAWEVSKALMFYLNPLIAVLVFLVACIHTGVGIVLSAFFSLVIGYRSWNMEDFLKALFVLIYAGVLPSYLYSIKVIDSYQLLKLLIFVWVVDISSYYVGKNFGKHAFFPKLSPKKTWEGFIGGFVGGITFLYFASDIPVIYGCFLVLCAVIGDLFKSFIKRQVGIKDFSGVLGEHGGFTDRFDSLLFTAPVYLALVNHLVSQIQSFG</sequence>
<feature type="transmembrane region" description="Helical" evidence="19">
    <location>
        <begin position="119"/>
        <end position="137"/>
    </location>
</feature>
<keyword evidence="9" id="KW-0444">Lipid biosynthesis</keyword>
<keyword evidence="14" id="KW-0443">Lipid metabolism</keyword>
<feature type="transmembrane region" description="Helical" evidence="19">
    <location>
        <begin position="157"/>
        <end position="173"/>
    </location>
</feature>
<gene>
    <name evidence="20" type="ORF">SAMN06265353_0552</name>
</gene>
<evidence type="ECO:0000256" key="11">
    <source>
        <dbReference type="ARBA" id="ARBA00022692"/>
    </source>
</evidence>
<keyword evidence="11 18" id="KW-0812">Transmembrane</keyword>
<feature type="transmembrane region" description="Helical" evidence="19">
    <location>
        <begin position="93"/>
        <end position="113"/>
    </location>
</feature>
<comment type="subcellular location">
    <subcellularLocation>
        <location evidence="2">Cell membrane</location>
        <topology evidence="2">Multi-pass membrane protein</topology>
    </subcellularLocation>
</comment>
<protein>
    <recommendedName>
        <fullName evidence="7 18">Phosphatidate cytidylyltransferase</fullName>
        <ecNumber evidence="6 18">2.7.7.41</ecNumber>
    </recommendedName>
</protein>
<proteinExistence type="inferred from homology"/>
<evidence type="ECO:0000256" key="16">
    <source>
        <dbReference type="ARBA" id="ARBA00023209"/>
    </source>
</evidence>
<dbReference type="AlphaFoldDB" id="A0A285NTT2"/>
<evidence type="ECO:0000256" key="8">
    <source>
        <dbReference type="ARBA" id="ARBA00022475"/>
    </source>
</evidence>
<comment type="pathway">
    <text evidence="3 18">Phospholipid metabolism; CDP-diacylglycerol biosynthesis; CDP-diacylglycerol from sn-glycerol 3-phosphate: step 3/3.</text>
</comment>
<feature type="transmembrane region" description="Helical" evidence="19">
    <location>
        <begin position="55"/>
        <end position="81"/>
    </location>
</feature>
<evidence type="ECO:0000256" key="17">
    <source>
        <dbReference type="ARBA" id="ARBA00023264"/>
    </source>
</evidence>
<evidence type="ECO:0000256" key="14">
    <source>
        <dbReference type="ARBA" id="ARBA00023098"/>
    </source>
</evidence>
<evidence type="ECO:0000256" key="15">
    <source>
        <dbReference type="ARBA" id="ARBA00023136"/>
    </source>
</evidence>
<dbReference type="GO" id="GO:0004605">
    <property type="term" value="F:phosphatidate cytidylyltransferase activity"/>
    <property type="evidence" value="ECO:0007669"/>
    <property type="project" value="UniProtKB-EC"/>
</dbReference>
<evidence type="ECO:0000256" key="2">
    <source>
        <dbReference type="ARBA" id="ARBA00004651"/>
    </source>
</evidence>
<dbReference type="PANTHER" id="PTHR46382">
    <property type="entry name" value="PHOSPHATIDATE CYTIDYLYLTRANSFERASE"/>
    <property type="match status" value="1"/>
</dbReference>
<keyword evidence="15 19" id="KW-0472">Membrane</keyword>
<dbReference type="EMBL" id="OBEN01000002">
    <property type="protein sequence ID" value="SNZ12914.1"/>
    <property type="molecule type" value="Genomic_DNA"/>
</dbReference>
<keyword evidence="10 18" id="KW-0808">Transferase</keyword>
<comment type="catalytic activity">
    <reaction evidence="1 18">
        <text>a 1,2-diacyl-sn-glycero-3-phosphate + CTP + H(+) = a CDP-1,2-diacyl-sn-glycerol + diphosphate</text>
        <dbReference type="Rhea" id="RHEA:16229"/>
        <dbReference type="ChEBI" id="CHEBI:15378"/>
        <dbReference type="ChEBI" id="CHEBI:33019"/>
        <dbReference type="ChEBI" id="CHEBI:37563"/>
        <dbReference type="ChEBI" id="CHEBI:58332"/>
        <dbReference type="ChEBI" id="CHEBI:58608"/>
        <dbReference type="EC" id="2.7.7.41"/>
    </reaction>
</comment>
<dbReference type="GO" id="GO:0016024">
    <property type="term" value="P:CDP-diacylglycerol biosynthetic process"/>
    <property type="evidence" value="ECO:0007669"/>
    <property type="project" value="UniProtKB-UniPathway"/>
</dbReference>
<evidence type="ECO:0000313" key="20">
    <source>
        <dbReference type="EMBL" id="SNZ12914.1"/>
    </source>
</evidence>
<dbReference type="PANTHER" id="PTHR46382:SF1">
    <property type="entry name" value="PHOSPHATIDATE CYTIDYLYLTRANSFERASE"/>
    <property type="match status" value="1"/>
</dbReference>
<keyword evidence="21" id="KW-1185">Reference proteome</keyword>
<feature type="transmembrane region" description="Helical" evidence="19">
    <location>
        <begin position="179"/>
        <end position="199"/>
    </location>
</feature>
<keyword evidence="8" id="KW-1003">Cell membrane</keyword>
<keyword evidence="16" id="KW-0594">Phospholipid biosynthesis</keyword>
<evidence type="ECO:0000256" key="3">
    <source>
        <dbReference type="ARBA" id="ARBA00005119"/>
    </source>
</evidence>
<keyword evidence="13 19" id="KW-1133">Transmembrane helix</keyword>
<comment type="similarity">
    <text evidence="5 18">Belongs to the CDS family.</text>
</comment>
<keyword evidence="12 18" id="KW-0548">Nucleotidyltransferase</keyword>
<evidence type="ECO:0000256" key="19">
    <source>
        <dbReference type="SAM" id="Phobius"/>
    </source>
</evidence>
<comment type="pathway">
    <text evidence="4">Lipid metabolism.</text>
</comment>
<evidence type="ECO:0000313" key="21">
    <source>
        <dbReference type="Proteomes" id="UP000218627"/>
    </source>
</evidence>
<keyword evidence="17" id="KW-1208">Phospholipid metabolism</keyword>
<organism evidence="20 21">
    <name type="scientific">Hydrogenobacter hydrogenophilus</name>
    <dbReference type="NCBI Taxonomy" id="35835"/>
    <lineage>
        <taxon>Bacteria</taxon>
        <taxon>Pseudomonadati</taxon>
        <taxon>Aquificota</taxon>
        <taxon>Aquificia</taxon>
        <taxon>Aquificales</taxon>
        <taxon>Aquificaceae</taxon>
        <taxon>Hydrogenobacter</taxon>
    </lineage>
</organism>